<sequence length="74" mass="8640">MKAFAERLPECKGHHPIINGLFSRFFKICWVFGLEYERFLGIKLIPEALVPDDFRAVHKGENSVMSALREYAWL</sequence>
<reference evidence="1" key="1">
    <citation type="journal article" date="2016" name="Int. J. Mol. Sci.">
        <title>Comparative genomics of the extreme acidophile Acidithiobacillus thiooxidans reveals intraspecific divergence and niche adaptation.</title>
        <authorList>
            <person name="Zhang X."/>
            <person name="Feng X."/>
            <person name="Tao J."/>
            <person name="Ma L."/>
            <person name="Xiao Y."/>
            <person name="Liang Y."/>
            <person name="Liu X."/>
            <person name="Yin H."/>
        </authorList>
    </citation>
    <scope>NUCLEOTIDE SEQUENCE [LARGE SCALE GENOMIC DNA]</scope>
    <source>
        <strain evidence="1">DXS-W</strain>
    </source>
</reference>
<dbReference type="EMBL" id="LWRY01000134">
    <property type="protein sequence ID" value="OCX71418.1"/>
    <property type="molecule type" value="Genomic_DNA"/>
</dbReference>
<gene>
    <name evidence="1" type="ORF">A6M23_11875</name>
</gene>
<accession>A0A1C2I613</accession>
<dbReference type="Proteomes" id="UP000095008">
    <property type="component" value="Unassembled WGS sequence"/>
</dbReference>
<comment type="caution">
    <text evidence="1">The sequence shown here is derived from an EMBL/GenBank/DDBJ whole genome shotgun (WGS) entry which is preliminary data.</text>
</comment>
<evidence type="ECO:0000313" key="1">
    <source>
        <dbReference type="EMBL" id="OCX71418.1"/>
    </source>
</evidence>
<name>A0A1C2I613_ACITH</name>
<proteinExistence type="predicted"/>
<organism evidence="1 2">
    <name type="scientific">Acidithiobacillus thiooxidans</name>
    <name type="common">Thiobacillus thiooxidans</name>
    <dbReference type="NCBI Taxonomy" id="930"/>
    <lineage>
        <taxon>Bacteria</taxon>
        <taxon>Pseudomonadati</taxon>
        <taxon>Pseudomonadota</taxon>
        <taxon>Acidithiobacillia</taxon>
        <taxon>Acidithiobacillales</taxon>
        <taxon>Acidithiobacillaceae</taxon>
        <taxon>Acidithiobacillus</taxon>
    </lineage>
</organism>
<keyword evidence="2" id="KW-1185">Reference proteome</keyword>
<dbReference type="AlphaFoldDB" id="A0A1C2I613"/>
<protein>
    <submittedName>
        <fullName evidence="1">Uncharacterized protein</fullName>
    </submittedName>
</protein>
<evidence type="ECO:0000313" key="2">
    <source>
        <dbReference type="Proteomes" id="UP000095008"/>
    </source>
</evidence>